<dbReference type="CDD" id="cd00093">
    <property type="entry name" value="HTH_XRE"/>
    <property type="match status" value="1"/>
</dbReference>
<dbReference type="PANTHER" id="PTHR46797:SF1">
    <property type="entry name" value="METHYLPHOSPHONATE SYNTHASE"/>
    <property type="match status" value="1"/>
</dbReference>
<dbReference type="InterPro" id="IPR050807">
    <property type="entry name" value="TransReg_Diox_bact_type"/>
</dbReference>
<dbReference type="InterPro" id="IPR011051">
    <property type="entry name" value="RmlC_Cupin_sf"/>
</dbReference>
<dbReference type="PANTHER" id="PTHR46797">
    <property type="entry name" value="HTH-TYPE TRANSCRIPTIONAL REGULATOR"/>
    <property type="match status" value="1"/>
</dbReference>
<dbReference type="Pfam" id="PF07883">
    <property type="entry name" value="Cupin_2"/>
    <property type="match status" value="1"/>
</dbReference>
<keyword evidence="1" id="KW-0238">DNA-binding</keyword>
<dbReference type="OrthoDB" id="9815697at2"/>
<dbReference type="GO" id="GO:0005829">
    <property type="term" value="C:cytosol"/>
    <property type="evidence" value="ECO:0007669"/>
    <property type="project" value="TreeGrafter"/>
</dbReference>
<dbReference type="GO" id="GO:0003700">
    <property type="term" value="F:DNA-binding transcription factor activity"/>
    <property type="evidence" value="ECO:0007669"/>
    <property type="project" value="TreeGrafter"/>
</dbReference>
<sequence length="182" mass="19734">MNPSTLIARAIQRERNKAGISLTALANQAGLAKSTLSQLESGQGNPSIETLWAIAEVLGVPFSHLFELPSNEVKLVRAGEGEQVPSEDADFETIVLDKCPPNRCRDLYRATITKGQPRRAEAHPAGTVEHVFVISGEASIGPDDAAETLRPGDYYRYPADVSHFYEANTETVMLVVVMESPA</sequence>
<dbReference type="AlphaFoldDB" id="A0A0P1IL69"/>
<dbReference type="Gene3D" id="2.60.120.10">
    <property type="entry name" value="Jelly Rolls"/>
    <property type="match status" value="1"/>
</dbReference>
<dbReference type="EMBL" id="CYUE01000001">
    <property type="protein sequence ID" value="CUK24284.1"/>
    <property type="molecule type" value="Genomic_DNA"/>
</dbReference>
<dbReference type="InterPro" id="IPR010982">
    <property type="entry name" value="Lambda_DNA-bd_dom_sf"/>
</dbReference>
<dbReference type="InterPro" id="IPR013096">
    <property type="entry name" value="Cupin_2"/>
</dbReference>
<accession>A0A0P1IL69</accession>
<dbReference type="Proteomes" id="UP000051184">
    <property type="component" value="Unassembled WGS sequence"/>
</dbReference>
<evidence type="ECO:0000313" key="3">
    <source>
        <dbReference type="EMBL" id="CUK24284.1"/>
    </source>
</evidence>
<dbReference type="RefSeq" id="WP_058313308.1">
    <property type="nucleotide sequence ID" value="NZ_CYTO01000002.1"/>
</dbReference>
<organism evidence="3 4">
    <name type="scientific">Cognatishimia activa</name>
    <dbReference type="NCBI Taxonomy" id="1715691"/>
    <lineage>
        <taxon>Bacteria</taxon>
        <taxon>Pseudomonadati</taxon>
        <taxon>Pseudomonadota</taxon>
        <taxon>Alphaproteobacteria</taxon>
        <taxon>Rhodobacterales</taxon>
        <taxon>Paracoccaceae</taxon>
        <taxon>Cognatishimia</taxon>
    </lineage>
</organism>
<keyword evidence="4" id="KW-1185">Reference proteome</keyword>
<proteinExistence type="predicted"/>
<evidence type="ECO:0000313" key="4">
    <source>
        <dbReference type="Proteomes" id="UP000051184"/>
    </source>
</evidence>
<evidence type="ECO:0000256" key="1">
    <source>
        <dbReference type="ARBA" id="ARBA00023125"/>
    </source>
</evidence>
<protein>
    <submittedName>
        <fullName evidence="3">Anaerobic benzoate catabolism transcriptional regulator</fullName>
    </submittedName>
</protein>
<name>A0A0P1IL69_9RHOB</name>
<feature type="domain" description="HTH cro/C1-type" evidence="2">
    <location>
        <begin position="11"/>
        <end position="65"/>
    </location>
</feature>
<dbReference type="InterPro" id="IPR014710">
    <property type="entry name" value="RmlC-like_jellyroll"/>
</dbReference>
<dbReference type="CDD" id="cd02209">
    <property type="entry name" value="cupin_XRE_C"/>
    <property type="match status" value="1"/>
</dbReference>
<dbReference type="InterPro" id="IPR001387">
    <property type="entry name" value="Cro/C1-type_HTH"/>
</dbReference>
<dbReference type="PROSITE" id="PS50943">
    <property type="entry name" value="HTH_CROC1"/>
    <property type="match status" value="1"/>
</dbReference>
<reference evidence="4" key="1">
    <citation type="submission" date="2015-09" db="EMBL/GenBank/DDBJ databases">
        <authorList>
            <person name="Rodrigo-Torres Lidia"/>
            <person name="Arahal R.David."/>
        </authorList>
    </citation>
    <scope>NUCLEOTIDE SEQUENCE [LARGE SCALE GENOMIC DNA]</scope>
    <source>
        <strain evidence="4">CECT 5114</strain>
    </source>
</reference>
<evidence type="ECO:0000259" key="2">
    <source>
        <dbReference type="PROSITE" id="PS50943"/>
    </source>
</evidence>
<dbReference type="SMART" id="SM00530">
    <property type="entry name" value="HTH_XRE"/>
    <property type="match status" value="1"/>
</dbReference>
<dbReference type="SUPFAM" id="SSF51182">
    <property type="entry name" value="RmlC-like cupins"/>
    <property type="match status" value="1"/>
</dbReference>
<dbReference type="GO" id="GO:0003677">
    <property type="term" value="F:DNA binding"/>
    <property type="evidence" value="ECO:0007669"/>
    <property type="project" value="UniProtKB-KW"/>
</dbReference>
<dbReference type="STRING" id="1715691.TA5113_00093"/>
<dbReference type="Gene3D" id="1.10.260.40">
    <property type="entry name" value="lambda repressor-like DNA-binding domains"/>
    <property type="match status" value="1"/>
</dbReference>
<dbReference type="SUPFAM" id="SSF47413">
    <property type="entry name" value="lambda repressor-like DNA-binding domains"/>
    <property type="match status" value="1"/>
</dbReference>
<dbReference type="Pfam" id="PF01381">
    <property type="entry name" value="HTH_3"/>
    <property type="match status" value="1"/>
</dbReference>
<gene>
    <name evidence="3" type="ORF">TA5114_00061</name>
</gene>